<feature type="domain" description="FLYWCH-type" evidence="4">
    <location>
        <begin position="16"/>
        <end position="67"/>
    </location>
</feature>
<organism evidence="5 6">
    <name type="scientific">Trichinella murrelli</name>
    <dbReference type="NCBI Taxonomy" id="144512"/>
    <lineage>
        <taxon>Eukaryota</taxon>
        <taxon>Metazoa</taxon>
        <taxon>Ecdysozoa</taxon>
        <taxon>Nematoda</taxon>
        <taxon>Enoplea</taxon>
        <taxon>Dorylaimia</taxon>
        <taxon>Trichinellida</taxon>
        <taxon>Trichinellidae</taxon>
        <taxon>Trichinella</taxon>
    </lineage>
</organism>
<accession>A0A0V0UIX5</accession>
<evidence type="ECO:0000259" key="4">
    <source>
        <dbReference type="Pfam" id="PF04500"/>
    </source>
</evidence>
<dbReference type="EMBL" id="JYDJ01000001">
    <property type="protein sequence ID" value="KRX51194.1"/>
    <property type="molecule type" value="Genomic_DNA"/>
</dbReference>
<reference evidence="5 6" key="1">
    <citation type="submission" date="2015-01" db="EMBL/GenBank/DDBJ databases">
        <title>Evolution of Trichinella species and genotypes.</title>
        <authorList>
            <person name="Korhonen P.K."/>
            <person name="Edoardo P."/>
            <person name="Giuseppe L.R."/>
            <person name="Gasser R.B."/>
        </authorList>
    </citation>
    <scope>NUCLEOTIDE SEQUENCE [LARGE SCALE GENOMIC DNA]</scope>
    <source>
        <strain evidence="5">ISS417</strain>
    </source>
</reference>
<evidence type="ECO:0000256" key="2">
    <source>
        <dbReference type="ARBA" id="ARBA00022771"/>
    </source>
</evidence>
<keyword evidence="2" id="KW-0863">Zinc-finger</keyword>
<protein>
    <recommendedName>
        <fullName evidence="4">FLYWCH-type domain-containing protein</fullName>
    </recommendedName>
</protein>
<dbReference type="GO" id="GO:0008270">
    <property type="term" value="F:zinc ion binding"/>
    <property type="evidence" value="ECO:0007669"/>
    <property type="project" value="UniProtKB-KW"/>
</dbReference>
<sequence>MDNFFGPTLHLLLRLVTNRRGGTSLVYEGRAYKLRYTGKRVKNWGCSKDRKGCKGGVTTNLDVTAVIRRTPHGDDCPVDEHTAHRMEKRAILKKRSAEEAKTIPQIYDEEAAVASAEPSTSGQFPFFREVRNAMYNQRANRFPRLPRDHQDLVLGPEFTRTKSVKTFLLTQKEQGVMETLVNQLLSRNPVAGSIRQKNNKYAEKQRRVMIYIGEYTSGRRTLERFLEALIYLTPQPI</sequence>
<proteinExistence type="predicted"/>
<keyword evidence="3" id="KW-0862">Zinc</keyword>
<dbReference type="Pfam" id="PF04500">
    <property type="entry name" value="FLYWCH"/>
    <property type="match status" value="1"/>
</dbReference>
<keyword evidence="6" id="KW-1185">Reference proteome</keyword>
<evidence type="ECO:0000256" key="1">
    <source>
        <dbReference type="ARBA" id="ARBA00022723"/>
    </source>
</evidence>
<evidence type="ECO:0000313" key="6">
    <source>
        <dbReference type="Proteomes" id="UP000055048"/>
    </source>
</evidence>
<gene>
    <name evidence="5" type="ORF">T05_4598</name>
</gene>
<comment type="caution">
    <text evidence="5">The sequence shown here is derived from an EMBL/GenBank/DDBJ whole genome shotgun (WGS) entry which is preliminary data.</text>
</comment>
<dbReference type="Proteomes" id="UP000055048">
    <property type="component" value="Unassembled WGS sequence"/>
</dbReference>
<keyword evidence="1" id="KW-0479">Metal-binding</keyword>
<dbReference type="AlphaFoldDB" id="A0A0V0UIX5"/>
<name>A0A0V0UIX5_9BILA</name>
<dbReference type="Gene3D" id="2.20.25.240">
    <property type="match status" value="1"/>
</dbReference>
<dbReference type="InterPro" id="IPR007588">
    <property type="entry name" value="Znf_FLYWCH"/>
</dbReference>
<evidence type="ECO:0000313" key="5">
    <source>
        <dbReference type="EMBL" id="KRX51194.1"/>
    </source>
</evidence>
<evidence type="ECO:0000256" key="3">
    <source>
        <dbReference type="ARBA" id="ARBA00022833"/>
    </source>
</evidence>